<dbReference type="InterPro" id="IPR027410">
    <property type="entry name" value="TCP-1-like_intermed_sf"/>
</dbReference>
<evidence type="ECO:0000256" key="8">
    <source>
        <dbReference type="ARBA" id="ARBA00030005"/>
    </source>
</evidence>
<comment type="similarity">
    <text evidence="2 9">Belongs to the chaperonin (HSP60) family.</text>
</comment>
<dbReference type="CDD" id="cd03344">
    <property type="entry name" value="GroEL"/>
    <property type="match status" value="1"/>
</dbReference>
<evidence type="ECO:0000313" key="10">
    <source>
        <dbReference type="EMBL" id="KHJ91594.1"/>
    </source>
</evidence>
<dbReference type="PRINTS" id="PR00298">
    <property type="entry name" value="CHAPERONIN60"/>
</dbReference>
<protein>
    <recommendedName>
        <fullName evidence="8">Heat shock protein 60</fullName>
    </recommendedName>
</protein>
<dbReference type="FunFam" id="3.50.7.10:FF:000001">
    <property type="entry name" value="60 kDa chaperonin"/>
    <property type="match status" value="1"/>
</dbReference>
<dbReference type="Pfam" id="PF00118">
    <property type="entry name" value="Cpn60_TCP1"/>
    <property type="match status" value="1"/>
</dbReference>
<evidence type="ECO:0000256" key="7">
    <source>
        <dbReference type="ARBA" id="ARBA00023186"/>
    </source>
</evidence>
<evidence type="ECO:0000256" key="4">
    <source>
        <dbReference type="ARBA" id="ARBA00022840"/>
    </source>
</evidence>
<dbReference type="InterPro" id="IPR018370">
    <property type="entry name" value="Chaperonin_Cpn60_CS"/>
</dbReference>
<proteinExistence type="inferred from homology"/>
<keyword evidence="11" id="KW-1185">Reference proteome</keyword>
<dbReference type="GO" id="GO:0140662">
    <property type="term" value="F:ATP-dependent protein folding chaperone"/>
    <property type="evidence" value="ECO:0007669"/>
    <property type="project" value="InterPro"/>
</dbReference>
<evidence type="ECO:0000256" key="1">
    <source>
        <dbReference type="ARBA" id="ARBA00004305"/>
    </source>
</evidence>
<evidence type="ECO:0000256" key="5">
    <source>
        <dbReference type="ARBA" id="ARBA00022946"/>
    </source>
</evidence>
<keyword evidence="4" id="KW-0067">ATP-binding</keyword>
<dbReference type="GO" id="GO:0042026">
    <property type="term" value="P:protein refolding"/>
    <property type="evidence" value="ECO:0007669"/>
    <property type="project" value="InterPro"/>
</dbReference>
<keyword evidence="3" id="KW-0547">Nucleotide-binding</keyword>
<dbReference type="FunFam" id="1.10.560.10:FF:000031">
    <property type="entry name" value="60 kDa heat shock protein, mitochondrial"/>
    <property type="match status" value="1"/>
</dbReference>
<dbReference type="InterPro" id="IPR027409">
    <property type="entry name" value="GroEL-like_apical_dom_sf"/>
</dbReference>
<comment type="subcellular location">
    <subcellularLocation>
        <location evidence="1">Mitochondrion matrix</location>
    </subcellularLocation>
</comment>
<evidence type="ECO:0000256" key="2">
    <source>
        <dbReference type="ARBA" id="ARBA00006607"/>
    </source>
</evidence>
<dbReference type="GO" id="GO:0005759">
    <property type="term" value="C:mitochondrial matrix"/>
    <property type="evidence" value="ECO:0007669"/>
    <property type="project" value="UniProtKB-SubCell"/>
</dbReference>
<evidence type="ECO:0000256" key="3">
    <source>
        <dbReference type="ARBA" id="ARBA00022741"/>
    </source>
</evidence>
<dbReference type="FunFam" id="3.30.260.10:FF:000019">
    <property type="entry name" value="60 kDa heat shock mitochondrial"/>
    <property type="match status" value="1"/>
</dbReference>
<name>A0A0B1T2Y8_OESDE</name>
<dbReference type="InterPro" id="IPR001844">
    <property type="entry name" value="Cpn60/GroEL"/>
</dbReference>
<dbReference type="NCBIfam" id="NF009487">
    <property type="entry name" value="PRK12849.1"/>
    <property type="match status" value="1"/>
</dbReference>
<dbReference type="NCBIfam" id="NF009488">
    <property type="entry name" value="PRK12850.1"/>
    <property type="match status" value="1"/>
</dbReference>
<dbReference type="Gene3D" id="3.50.7.10">
    <property type="entry name" value="GroEL"/>
    <property type="match status" value="1"/>
</dbReference>
<evidence type="ECO:0000313" key="11">
    <source>
        <dbReference type="Proteomes" id="UP000053660"/>
    </source>
</evidence>
<dbReference type="InterPro" id="IPR002423">
    <property type="entry name" value="Cpn60/GroEL/TCP-1"/>
</dbReference>
<evidence type="ECO:0000256" key="6">
    <source>
        <dbReference type="ARBA" id="ARBA00023128"/>
    </source>
</evidence>
<dbReference type="SUPFAM" id="SSF54849">
    <property type="entry name" value="GroEL-intermediate domain like"/>
    <property type="match status" value="1"/>
</dbReference>
<dbReference type="Proteomes" id="UP000053660">
    <property type="component" value="Unassembled WGS sequence"/>
</dbReference>
<reference evidence="10 11" key="1">
    <citation type="submission" date="2014-03" db="EMBL/GenBank/DDBJ databases">
        <title>Draft genome of the hookworm Oesophagostomum dentatum.</title>
        <authorList>
            <person name="Mitreva M."/>
        </authorList>
    </citation>
    <scope>NUCLEOTIDE SEQUENCE [LARGE SCALE GENOMIC DNA]</scope>
    <source>
        <strain evidence="10 11">OD-Hann</strain>
    </source>
</reference>
<dbReference type="SUPFAM" id="SSF52029">
    <property type="entry name" value="GroEL apical domain-like"/>
    <property type="match status" value="1"/>
</dbReference>
<dbReference type="NCBIfam" id="NF009489">
    <property type="entry name" value="PRK12851.1"/>
    <property type="match status" value="1"/>
</dbReference>
<dbReference type="GO" id="GO:0005524">
    <property type="term" value="F:ATP binding"/>
    <property type="evidence" value="ECO:0007669"/>
    <property type="project" value="UniProtKB-KW"/>
</dbReference>
<dbReference type="PROSITE" id="PS00296">
    <property type="entry name" value="CHAPERONINS_CPN60"/>
    <property type="match status" value="1"/>
</dbReference>
<dbReference type="NCBIfam" id="TIGR02348">
    <property type="entry name" value="GroEL"/>
    <property type="match status" value="1"/>
</dbReference>
<dbReference type="PANTHER" id="PTHR45633">
    <property type="entry name" value="60 KDA HEAT SHOCK PROTEIN, MITOCHONDRIAL"/>
    <property type="match status" value="1"/>
</dbReference>
<keyword evidence="7" id="KW-0143">Chaperone</keyword>
<dbReference type="Gene3D" id="1.10.560.10">
    <property type="entry name" value="GroEL-like equatorial domain"/>
    <property type="match status" value="1"/>
</dbReference>
<dbReference type="AlphaFoldDB" id="A0A0B1T2Y8"/>
<dbReference type="InterPro" id="IPR027413">
    <property type="entry name" value="GROEL-like_equatorial_sf"/>
</dbReference>
<keyword evidence="5" id="KW-0809">Transit peptide</keyword>
<gene>
    <name evidence="10" type="ORF">OESDEN_08540</name>
</gene>
<dbReference type="OrthoDB" id="1733909at2759"/>
<sequence length="565" mass="60738">MLRLARSSIPRNLVRFYAKDIKFGAEGRRAMLVGVDLLADAVSVTMGPKGRNVIIEQSWGSPKITKDGVTVAKAVDLKDKYHNMGAKLIQDVANKTNEEAGDGTTCATILARSITKEGFENISKGANAVEIRRGVMAAAELLVEDLKKQSKKVTTPEEIAQVATISANGDQSIGNLISEAMKKVGTKGVITVKDGKTLQDELELIEGMKFDRGYISPYFINTTKGAKVEYEKALVLMSEKKISNVQDIVPALELANKVRKPLVVIAEDVDGEALTTLVLNRLKVGLQVVAVKAPGFGDNRKNTLRDMAIATGGTVFGDDSNLVKLEDIQLSDFGEVEEVTITKDDTLLLRGKGDPAEIEKRIEQIADEIEHSTSDYEKEKFNERLAKLSKGVAVLKVGGASEVEVNEKKDRVTDALCATRAAVEEGIVPGGGVALLRSLRCLEHFKAPNENQQVGVNIVRKAVREPIWTIVKNAGIEPASIIEKILSNENPAYGYDALNDKFVDMFEAGIIDPTKVIRTALQDAAGVASLLATTECVVTELPKEEPAPGMGGGMGGMGGMGGGMY</sequence>
<dbReference type="Gene3D" id="3.30.260.10">
    <property type="entry name" value="TCP-1-like chaperonin intermediate domain"/>
    <property type="match status" value="1"/>
</dbReference>
<evidence type="ECO:0000256" key="9">
    <source>
        <dbReference type="RuleBase" id="RU000418"/>
    </source>
</evidence>
<dbReference type="NCBIfam" id="NF000592">
    <property type="entry name" value="PRK00013.1"/>
    <property type="match status" value="1"/>
</dbReference>
<organism evidence="10 11">
    <name type="scientific">Oesophagostomum dentatum</name>
    <name type="common">Nodular worm</name>
    <dbReference type="NCBI Taxonomy" id="61180"/>
    <lineage>
        <taxon>Eukaryota</taxon>
        <taxon>Metazoa</taxon>
        <taxon>Ecdysozoa</taxon>
        <taxon>Nematoda</taxon>
        <taxon>Chromadorea</taxon>
        <taxon>Rhabditida</taxon>
        <taxon>Rhabditina</taxon>
        <taxon>Rhabditomorpha</taxon>
        <taxon>Strongyloidea</taxon>
        <taxon>Strongylidae</taxon>
        <taxon>Oesophagostomum</taxon>
    </lineage>
</organism>
<dbReference type="HAMAP" id="MF_00600">
    <property type="entry name" value="CH60"/>
    <property type="match status" value="1"/>
</dbReference>
<accession>A0A0B1T2Y8</accession>
<keyword evidence="6" id="KW-0496">Mitochondrion</keyword>
<dbReference type="SUPFAM" id="SSF48592">
    <property type="entry name" value="GroEL equatorial domain-like"/>
    <property type="match status" value="1"/>
</dbReference>
<dbReference type="EMBL" id="KN551938">
    <property type="protein sequence ID" value="KHJ91594.1"/>
    <property type="molecule type" value="Genomic_DNA"/>
</dbReference>